<gene>
    <name evidence="2" type="ORF">RFULGI_LOCUS14457</name>
</gene>
<dbReference type="Proteomes" id="UP000789396">
    <property type="component" value="Unassembled WGS sequence"/>
</dbReference>
<evidence type="ECO:0000313" key="2">
    <source>
        <dbReference type="EMBL" id="CAG8763001.1"/>
    </source>
</evidence>
<dbReference type="EMBL" id="CAJVPZ010042052">
    <property type="protein sequence ID" value="CAG8763001.1"/>
    <property type="molecule type" value="Genomic_DNA"/>
</dbReference>
<evidence type="ECO:0000313" key="3">
    <source>
        <dbReference type="Proteomes" id="UP000789396"/>
    </source>
</evidence>
<dbReference type="AlphaFoldDB" id="A0A9N9J520"/>
<keyword evidence="3" id="KW-1185">Reference proteome</keyword>
<feature type="non-terminal residue" evidence="2">
    <location>
        <position position="62"/>
    </location>
</feature>
<comment type="caution">
    <text evidence="2">The sequence shown here is derived from an EMBL/GenBank/DDBJ whole genome shotgun (WGS) entry which is preliminary data.</text>
</comment>
<sequence length="62" mass="7144">MSQFVELPLELLNLKPSDETIFIDKVGESVPLTTWKNLCNPPTDGEKPTEDEEEDDWQNYCT</sequence>
<evidence type="ECO:0000256" key="1">
    <source>
        <dbReference type="SAM" id="MobiDB-lite"/>
    </source>
</evidence>
<protein>
    <submittedName>
        <fullName evidence="2">2607_t:CDS:1</fullName>
    </submittedName>
</protein>
<proteinExistence type="predicted"/>
<feature type="region of interest" description="Disordered" evidence="1">
    <location>
        <begin position="37"/>
        <end position="62"/>
    </location>
</feature>
<organism evidence="2 3">
    <name type="scientific">Racocetra fulgida</name>
    <dbReference type="NCBI Taxonomy" id="60492"/>
    <lineage>
        <taxon>Eukaryota</taxon>
        <taxon>Fungi</taxon>
        <taxon>Fungi incertae sedis</taxon>
        <taxon>Mucoromycota</taxon>
        <taxon>Glomeromycotina</taxon>
        <taxon>Glomeromycetes</taxon>
        <taxon>Diversisporales</taxon>
        <taxon>Gigasporaceae</taxon>
        <taxon>Racocetra</taxon>
    </lineage>
</organism>
<accession>A0A9N9J520</accession>
<feature type="compositionally biased region" description="Acidic residues" evidence="1">
    <location>
        <begin position="49"/>
        <end position="62"/>
    </location>
</feature>
<reference evidence="2" key="1">
    <citation type="submission" date="2021-06" db="EMBL/GenBank/DDBJ databases">
        <authorList>
            <person name="Kallberg Y."/>
            <person name="Tangrot J."/>
            <person name="Rosling A."/>
        </authorList>
    </citation>
    <scope>NUCLEOTIDE SEQUENCE</scope>
    <source>
        <strain evidence="2">IN212</strain>
    </source>
</reference>
<name>A0A9N9J520_9GLOM</name>